<accession>A0A3S0XS35</accession>
<name>A0A3S0XS35_9HYPH</name>
<protein>
    <submittedName>
        <fullName evidence="4">Glycosyltransferase</fullName>
    </submittedName>
</protein>
<dbReference type="InterPro" id="IPR027791">
    <property type="entry name" value="Galactosyl_T_C"/>
</dbReference>
<organism evidence="4 5">
    <name type="scientific">Rhizobium anhuiense</name>
    <dbReference type="NCBI Taxonomy" id="1184720"/>
    <lineage>
        <taxon>Bacteria</taxon>
        <taxon>Pseudomonadati</taxon>
        <taxon>Pseudomonadota</taxon>
        <taxon>Alphaproteobacteria</taxon>
        <taxon>Hyphomicrobiales</taxon>
        <taxon>Rhizobiaceae</taxon>
        <taxon>Rhizobium/Agrobacterium group</taxon>
        <taxon>Rhizobium</taxon>
    </lineage>
</organism>
<dbReference type="GO" id="GO:0016740">
    <property type="term" value="F:transferase activity"/>
    <property type="evidence" value="ECO:0007669"/>
    <property type="project" value="UniProtKB-KW"/>
</dbReference>
<dbReference type="Pfam" id="PF02709">
    <property type="entry name" value="Glyco_transf_7C"/>
    <property type="match status" value="1"/>
</dbReference>
<comment type="caution">
    <text evidence="4">The sequence shown here is derived from an EMBL/GenBank/DDBJ whole genome shotgun (WGS) entry which is preliminary data.</text>
</comment>
<dbReference type="Pfam" id="PF00535">
    <property type="entry name" value="Glycos_transf_2"/>
    <property type="match status" value="1"/>
</dbReference>
<evidence type="ECO:0000256" key="1">
    <source>
        <dbReference type="ARBA" id="ARBA00022679"/>
    </source>
</evidence>
<dbReference type="GeneID" id="75216923"/>
<dbReference type="RefSeq" id="WP_097622404.1">
    <property type="nucleotide sequence ID" value="NZ_BMFI01000003.1"/>
</dbReference>
<sequence>MGRLIVLFQCEPMFRYSTPPMFDCATALAASVVSYFDPESKAISPPRWEKERELHKSTVEFVRQGLEIEVAEAWSISPSVPSFFRGVLSSIKDALERPGMPVNQATIVASRVLSETRLLFAMQNFDANSASPSKRRSDHPGKVSVIIPFRATVPHDGRLRNLLSCLRVLTRQSAGAVSIVVVEDDEIPRNRGALEHYDIQYHHRLNTGKFNKSAAINFGSSICRSDDGILCILDGDAYLDETFVDQSIGCLIESGCKVLFPYTDMYFIQPEDTGRIYEKGFRSACPIFGYVSKNAPGGCVWLFQETFDAVGGFDAGFVGWGGEDRDFFSRVEAIEKIARLPGIFAHLYHERAPEIKISMNSGKPWENDYRASAT</sequence>
<dbReference type="EMBL" id="RIBW01000001">
    <property type="protein sequence ID" value="RUM04012.1"/>
    <property type="molecule type" value="Genomic_DNA"/>
</dbReference>
<evidence type="ECO:0000259" key="3">
    <source>
        <dbReference type="Pfam" id="PF02709"/>
    </source>
</evidence>
<dbReference type="InterPro" id="IPR001173">
    <property type="entry name" value="Glyco_trans_2-like"/>
</dbReference>
<dbReference type="InterPro" id="IPR029044">
    <property type="entry name" value="Nucleotide-diphossugar_trans"/>
</dbReference>
<dbReference type="Gene3D" id="3.90.550.10">
    <property type="entry name" value="Spore Coat Polysaccharide Biosynthesis Protein SpsA, Chain A"/>
    <property type="match status" value="1"/>
</dbReference>
<dbReference type="AlphaFoldDB" id="A0A3S0XS35"/>
<keyword evidence="1 4" id="KW-0808">Transferase</keyword>
<evidence type="ECO:0000313" key="4">
    <source>
        <dbReference type="EMBL" id="RUM04012.1"/>
    </source>
</evidence>
<feature type="domain" description="Galactosyltransferase C-terminal" evidence="3">
    <location>
        <begin position="293"/>
        <end position="349"/>
    </location>
</feature>
<proteinExistence type="predicted"/>
<reference evidence="4 5" key="1">
    <citation type="journal article" date="2015" name="Int. J. Syst. Evol. Microbiol.">
        <title>Rhizobium anhuiense sp. nov., isolated from effective nodules of Vicia faba and Pisum sativum.</title>
        <authorList>
            <person name="Zhang Y.J."/>
            <person name="Zheng W.T."/>
            <person name="Everall I."/>
            <person name="Young J.P."/>
            <person name="Zhang X.X."/>
            <person name="Tian C.F."/>
            <person name="Sui X.H."/>
            <person name="Wang E.T."/>
            <person name="Chen W.X."/>
        </authorList>
    </citation>
    <scope>NUCLEOTIDE SEQUENCE [LARGE SCALE GENOMIC DNA]</scope>
    <source>
        <strain evidence="4 5">CCBAU 23252</strain>
    </source>
</reference>
<dbReference type="SUPFAM" id="SSF53448">
    <property type="entry name" value="Nucleotide-diphospho-sugar transferases"/>
    <property type="match status" value="1"/>
</dbReference>
<evidence type="ECO:0000313" key="5">
    <source>
        <dbReference type="Proteomes" id="UP000273611"/>
    </source>
</evidence>
<feature type="domain" description="Glycosyltransferase 2-like" evidence="2">
    <location>
        <begin position="144"/>
        <end position="262"/>
    </location>
</feature>
<evidence type="ECO:0000259" key="2">
    <source>
        <dbReference type="Pfam" id="PF00535"/>
    </source>
</evidence>
<gene>
    <name evidence="4" type="ORF">EEQ99_00100</name>
</gene>
<dbReference type="Proteomes" id="UP000273611">
    <property type="component" value="Unassembled WGS sequence"/>
</dbReference>